<protein>
    <submittedName>
        <fullName evidence="2">ATP-binding protein</fullName>
    </submittedName>
</protein>
<gene>
    <name evidence="2" type="ORF">LXM26_14870</name>
</gene>
<dbReference type="InterPro" id="IPR038729">
    <property type="entry name" value="Rad50/SbcC_AAA"/>
</dbReference>
<evidence type="ECO:0000313" key="3">
    <source>
        <dbReference type="Proteomes" id="UP001139000"/>
    </source>
</evidence>
<dbReference type="SUPFAM" id="SSF52540">
    <property type="entry name" value="P-loop containing nucleoside triphosphate hydrolases"/>
    <property type="match status" value="1"/>
</dbReference>
<dbReference type="GO" id="GO:0005524">
    <property type="term" value="F:ATP binding"/>
    <property type="evidence" value="ECO:0007669"/>
    <property type="project" value="UniProtKB-KW"/>
</dbReference>
<dbReference type="GO" id="GO:0006302">
    <property type="term" value="P:double-strand break repair"/>
    <property type="evidence" value="ECO:0007669"/>
    <property type="project" value="InterPro"/>
</dbReference>
<feature type="domain" description="Rad50/SbcC-type AAA" evidence="1">
    <location>
        <begin position="4"/>
        <end position="75"/>
    </location>
</feature>
<dbReference type="AlphaFoldDB" id="A0A9X1PMP1"/>
<dbReference type="GO" id="GO:0016887">
    <property type="term" value="F:ATP hydrolysis activity"/>
    <property type="evidence" value="ECO:0007669"/>
    <property type="project" value="InterPro"/>
</dbReference>
<dbReference type="Proteomes" id="UP001139000">
    <property type="component" value="Unassembled WGS sequence"/>
</dbReference>
<dbReference type="Pfam" id="PF13476">
    <property type="entry name" value="AAA_23"/>
    <property type="match status" value="1"/>
</dbReference>
<keyword evidence="2" id="KW-0547">Nucleotide-binding</keyword>
<keyword evidence="2" id="KW-0067">ATP-binding</keyword>
<comment type="caution">
    <text evidence="2">The sequence shown here is derived from an EMBL/GenBank/DDBJ whole genome shotgun (WGS) entry which is preliminary data.</text>
</comment>
<dbReference type="RefSeq" id="WP_234655868.1">
    <property type="nucleotide sequence ID" value="NZ_CP094997.1"/>
</dbReference>
<reference evidence="2" key="1">
    <citation type="submission" date="2021-12" db="EMBL/GenBank/DDBJ databases">
        <title>Novel species in genus Dyadobacter.</title>
        <authorList>
            <person name="Ma C."/>
        </authorList>
    </citation>
    <scope>NUCLEOTIDE SEQUENCE</scope>
    <source>
        <strain evidence="2">LJ419</strain>
    </source>
</reference>
<dbReference type="EMBL" id="JAJTTC010000003">
    <property type="protein sequence ID" value="MCF0062789.1"/>
    <property type="molecule type" value="Genomic_DNA"/>
</dbReference>
<dbReference type="InterPro" id="IPR027417">
    <property type="entry name" value="P-loop_NTPase"/>
</dbReference>
<name>A0A9X1PMP1_9BACT</name>
<organism evidence="2 3">
    <name type="scientific">Dyadobacter chenwenxiniae</name>
    <dbReference type="NCBI Taxonomy" id="2906456"/>
    <lineage>
        <taxon>Bacteria</taxon>
        <taxon>Pseudomonadati</taxon>
        <taxon>Bacteroidota</taxon>
        <taxon>Cytophagia</taxon>
        <taxon>Cytophagales</taxon>
        <taxon>Spirosomataceae</taxon>
        <taxon>Dyadobacter</taxon>
    </lineage>
</organism>
<evidence type="ECO:0000313" key="2">
    <source>
        <dbReference type="EMBL" id="MCF0062789.1"/>
    </source>
</evidence>
<accession>A0A9X1PMP1</accession>
<sequence length="195" mass="21502">MINKLSILGFRGFGDEQFLELAVPNTEPGSGLTVLVGPNNSGKSSIIECLKAISSRGHASPSFTEGKRNKAAGDIVSMAVYDDGGGKLTLKTAEQGGSETFFHEEGIKRANFFAFVLSSRRAFNPYFNKNSSDRNAFFANEQVSAQRGVSRDLFQYRLFHILQNNRDAFNDVLSKIIDPVPNWTIDQSDSGNYYV</sequence>
<proteinExistence type="predicted"/>
<dbReference type="Gene3D" id="3.40.50.300">
    <property type="entry name" value="P-loop containing nucleotide triphosphate hydrolases"/>
    <property type="match status" value="1"/>
</dbReference>
<evidence type="ECO:0000259" key="1">
    <source>
        <dbReference type="Pfam" id="PF13476"/>
    </source>
</evidence>
<keyword evidence="3" id="KW-1185">Reference proteome</keyword>